<gene>
    <name evidence="3" type="ORF">CYY_008881</name>
</gene>
<feature type="signal peptide" evidence="2">
    <location>
        <begin position="1"/>
        <end position="19"/>
    </location>
</feature>
<keyword evidence="4" id="KW-1185">Reference proteome</keyword>
<comment type="caution">
    <text evidence="3">The sequence shown here is derived from an EMBL/GenBank/DDBJ whole genome shotgun (WGS) entry which is preliminary data.</text>
</comment>
<evidence type="ECO:0000256" key="1">
    <source>
        <dbReference type="SAM" id="MobiDB-lite"/>
    </source>
</evidence>
<evidence type="ECO:0008006" key="5">
    <source>
        <dbReference type="Google" id="ProtNLM"/>
    </source>
</evidence>
<sequence>MKVLICITLLLIGSCMVYGFGEKSTVQWDDPKEREPLNIGIGDIVAFPVTPGSGEHSVKVMKGPKGVMFDSGDLSTYKDGTNFTYNFGTAGRYQLGCIYHRHQTIVINVVDPEAPPTVEPSNEVFPGDTTGDEEDNGSNVGAISGKGGEVSGDGNGNGLGGDGATEGKASSEHSSSNSKFNMNIGLLLLALCAVFFF</sequence>
<evidence type="ECO:0000256" key="2">
    <source>
        <dbReference type="SAM" id="SignalP"/>
    </source>
</evidence>
<feature type="region of interest" description="Disordered" evidence="1">
    <location>
        <begin position="113"/>
        <end position="177"/>
    </location>
</feature>
<reference evidence="3" key="1">
    <citation type="submission" date="2020-01" db="EMBL/GenBank/DDBJ databases">
        <title>Development of genomics and gene disruption for Polysphondylium violaceum indicates a role for the polyketide synthase stlB in stalk morphogenesis.</title>
        <authorList>
            <person name="Narita B."/>
            <person name="Kawabe Y."/>
            <person name="Kin K."/>
            <person name="Saito T."/>
            <person name="Gibbs R."/>
            <person name="Kuspa A."/>
            <person name="Muzny D."/>
            <person name="Queller D."/>
            <person name="Richards S."/>
            <person name="Strassman J."/>
            <person name="Sucgang R."/>
            <person name="Worley K."/>
            <person name="Schaap P."/>
        </authorList>
    </citation>
    <scope>NUCLEOTIDE SEQUENCE</scope>
    <source>
        <strain evidence="3">QSvi11</strain>
    </source>
</reference>
<feature type="chain" id="PRO_5035227794" description="Blue (type 1) copper domain-containing protein" evidence="2">
    <location>
        <begin position="20"/>
        <end position="197"/>
    </location>
</feature>
<dbReference type="InterPro" id="IPR008972">
    <property type="entry name" value="Cupredoxin"/>
</dbReference>
<keyword evidence="2" id="KW-0732">Signal</keyword>
<dbReference type="Proteomes" id="UP000695562">
    <property type="component" value="Unassembled WGS sequence"/>
</dbReference>
<dbReference type="Gene3D" id="2.60.40.420">
    <property type="entry name" value="Cupredoxins - blue copper proteins"/>
    <property type="match status" value="1"/>
</dbReference>
<evidence type="ECO:0000313" key="4">
    <source>
        <dbReference type="Proteomes" id="UP000695562"/>
    </source>
</evidence>
<organism evidence="3 4">
    <name type="scientific">Polysphondylium violaceum</name>
    <dbReference type="NCBI Taxonomy" id="133409"/>
    <lineage>
        <taxon>Eukaryota</taxon>
        <taxon>Amoebozoa</taxon>
        <taxon>Evosea</taxon>
        <taxon>Eumycetozoa</taxon>
        <taxon>Dictyostelia</taxon>
        <taxon>Dictyosteliales</taxon>
        <taxon>Dictyosteliaceae</taxon>
        <taxon>Polysphondylium</taxon>
    </lineage>
</organism>
<dbReference type="AlphaFoldDB" id="A0A8J4PPS2"/>
<proteinExistence type="predicted"/>
<dbReference type="EMBL" id="AJWJ01000593">
    <property type="protein sequence ID" value="KAF2069799.1"/>
    <property type="molecule type" value="Genomic_DNA"/>
</dbReference>
<name>A0A8J4PPS2_9MYCE</name>
<protein>
    <recommendedName>
        <fullName evidence="5">Blue (type 1) copper domain-containing protein</fullName>
    </recommendedName>
</protein>
<feature type="compositionally biased region" description="Gly residues" evidence="1">
    <location>
        <begin position="144"/>
        <end position="164"/>
    </location>
</feature>
<dbReference type="PROSITE" id="PS51257">
    <property type="entry name" value="PROKAR_LIPOPROTEIN"/>
    <property type="match status" value="1"/>
</dbReference>
<evidence type="ECO:0000313" key="3">
    <source>
        <dbReference type="EMBL" id="KAF2069799.1"/>
    </source>
</evidence>
<accession>A0A8J4PPS2</accession>
<dbReference type="SUPFAM" id="SSF49503">
    <property type="entry name" value="Cupredoxins"/>
    <property type="match status" value="1"/>
</dbReference>